<feature type="active site" description="Proton acceptor; for dehydratase activity" evidence="9">
    <location>
        <position position="497"/>
    </location>
</feature>
<dbReference type="Gene3D" id="3.30.70.3290">
    <property type="match status" value="1"/>
</dbReference>
<dbReference type="SUPFAM" id="SSF52151">
    <property type="entry name" value="FabD/lysophospholipase-like"/>
    <property type="match status" value="1"/>
</dbReference>
<keyword evidence="7" id="KW-0511">Multifunctional enzyme</keyword>
<dbReference type="Gene3D" id="3.40.50.12780">
    <property type="entry name" value="N-terminal domain of ligase-like"/>
    <property type="match status" value="1"/>
</dbReference>
<dbReference type="InterPro" id="IPR049551">
    <property type="entry name" value="PKS_DH_C"/>
</dbReference>
<dbReference type="Pfam" id="PF00501">
    <property type="entry name" value="AMP-binding"/>
    <property type="match status" value="1"/>
</dbReference>
<dbReference type="EMBL" id="KZ559560">
    <property type="protein sequence ID" value="PLN79470.1"/>
    <property type="molecule type" value="Genomic_DNA"/>
</dbReference>
<gene>
    <name evidence="13" type="ORF">BDW42DRAFT_127060</name>
</gene>
<dbReference type="InterPro" id="IPR042099">
    <property type="entry name" value="ANL_N_sf"/>
</dbReference>
<dbReference type="GO" id="GO:0009403">
    <property type="term" value="P:toxin biosynthetic process"/>
    <property type="evidence" value="ECO:0007669"/>
    <property type="project" value="UniProtKB-ARBA"/>
</dbReference>
<dbReference type="Gene3D" id="3.40.50.720">
    <property type="entry name" value="NAD(P)-binding Rossmann-like Domain"/>
    <property type="match status" value="2"/>
</dbReference>
<feature type="region of interest" description="N-terminal hotdog fold" evidence="9">
    <location>
        <begin position="464"/>
        <end position="597"/>
    </location>
</feature>
<feature type="active site" description="Proton donor; for dehydratase activity" evidence="9">
    <location>
        <position position="673"/>
    </location>
</feature>
<dbReference type="Pfam" id="PF00550">
    <property type="entry name" value="PP-binding"/>
    <property type="match status" value="2"/>
</dbReference>
<dbReference type="InterPro" id="IPR006162">
    <property type="entry name" value="Ppantetheine_attach_site"/>
</dbReference>
<dbReference type="Pfam" id="PF21089">
    <property type="entry name" value="PKS_DH_N"/>
    <property type="match status" value="1"/>
</dbReference>
<evidence type="ECO:0000256" key="9">
    <source>
        <dbReference type="PROSITE-ProRule" id="PRU01363"/>
    </source>
</evidence>
<evidence type="ECO:0000256" key="5">
    <source>
        <dbReference type="ARBA" id="ARBA00022679"/>
    </source>
</evidence>
<dbReference type="CDD" id="cd02440">
    <property type="entry name" value="AdoMet_MTases"/>
    <property type="match status" value="1"/>
</dbReference>
<dbReference type="InterPro" id="IPR045851">
    <property type="entry name" value="AMP-bd_C_sf"/>
</dbReference>
<dbReference type="SUPFAM" id="SSF53335">
    <property type="entry name" value="S-adenosyl-L-methionine-dependent methyltransferases"/>
    <property type="match status" value="1"/>
</dbReference>
<keyword evidence="3" id="KW-0436">Ligase</keyword>
<feature type="region of interest" description="C-terminal hotdog fold" evidence="9">
    <location>
        <begin position="613"/>
        <end position="766"/>
    </location>
</feature>
<evidence type="ECO:0008006" key="15">
    <source>
        <dbReference type="Google" id="ProtNLM"/>
    </source>
</evidence>
<dbReference type="InterPro" id="IPR013968">
    <property type="entry name" value="PKS_KR"/>
</dbReference>
<dbReference type="Gene3D" id="3.30.559.30">
    <property type="entry name" value="Nonribosomal peptide synthetase, condensation domain"/>
    <property type="match status" value="1"/>
</dbReference>
<dbReference type="SMART" id="SM00823">
    <property type="entry name" value="PKS_PP"/>
    <property type="match status" value="1"/>
</dbReference>
<dbReference type="GO" id="GO:0016874">
    <property type="term" value="F:ligase activity"/>
    <property type="evidence" value="ECO:0007669"/>
    <property type="project" value="UniProtKB-KW"/>
</dbReference>
<dbReference type="InterPro" id="IPR009081">
    <property type="entry name" value="PP-bd_ACP"/>
</dbReference>
<dbReference type="PROSITE" id="PS00012">
    <property type="entry name" value="PHOSPHOPANTETHEINE"/>
    <property type="match status" value="1"/>
</dbReference>
<feature type="compositionally biased region" description="Basic and acidic residues" evidence="10">
    <location>
        <begin position="2019"/>
        <end position="2037"/>
    </location>
</feature>
<organism evidence="13 14">
    <name type="scientific">Aspergillus taichungensis</name>
    <dbReference type="NCBI Taxonomy" id="482145"/>
    <lineage>
        <taxon>Eukaryota</taxon>
        <taxon>Fungi</taxon>
        <taxon>Dikarya</taxon>
        <taxon>Ascomycota</taxon>
        <taxon>Pezizomycotina</taxon>
        <taxon>Eurotiomycetes</taxon>
        <taxon>Eurotiomycetidae</taxon>
        <taxon>Eurotiales</taxon>
        <taxon>Aspergillaceae</taxon>
        <taxon>Aspergillus</taxon>
        <taxon>Aspergillus subgen. Circumdati</taxon>
    </lineage>
</organism>
<dbReference type="GO" id="GO:0032259">
    <property type="term" value="P:methylation"/>
    <property type="evidence" value="ECO:0007669"/>
    <property type="project" value="UniProtKB-KW"/>
</dbReference>
<evidence type="ECO:0000259" key="12">
    <source>
        <dbReference type="PROSITE" id="PS52019"/>
    </source>
</evidence>
<dbReference type="CDD" id="cd19532">
    <property type="entry name" value="C_PKS-NRPS"/>
    <property type="match status" value="1"/>
</dbReference>
<dbReference type="OrthoDB" id="329835at2759"/>
<feature type="domain" description="Carrier" evidence="11">
    <location>
        <begin position="1922"/>
        <end position="1997"/>
    </location>
</feature>
<dbReference type="PROSITE" id="PS00455">
    <property type="entry name" value="AMP_BINDING"/>
    <property type="match status" value="1"/>
</dbReference>
<dbReference type="InterPro" id="IPR020806">
    <property type="entry name" value="PKS_PP-bd"/>
</dbReference>
<dbReference type="GO" id="GO:0008168">
    <property type="term" value="F:methyltransferase activity"/>
    <property type="evidence" value="ECO:0007669"/>
    <property type="project" value="UniProtKB-KW"/>
</dbReference>
<name>A0A2J5HQE3_9EURO</name>
<dbReference type="InterPro" id="IPR029063">
    <property type="entry name" value="SAM-dependent_MTases_sf"/>
</dbReference>
<dbReference type="InterPro" id="IPR050091">
    <property type="entry name" value="PKS_NRPS_Biosynth_Enz"/>
</dbReference>
<dbReference type="InterPro" id="IPR042104">
    <property type="entry name" value="PKS_dehydratase_sf"/>
</dbReference>
<dbReference type="CDD" id="cd05930">
    <property type="entry name" value="A_NRPS"/>
    <property type="match status" value="1"/>
</dbReference>
<dbReference type="SUPFAM" id="SSF55048">
    <property type="entry name" value="Probable ACP-binding domain of malonyl-CoA ACP transacylase"/>
    <property type="match status" value="1"/>
</dbReference>
<dbReference type="InterPro" id="IPR001227">
    <property type="entry name" value="Ac_transferase_dom_sf"/>
</dbReference>
<dbReference type="Gene3D" id="3.30.300.30">
    <property type="match status" value="1"/>
</dbReference>
<evidence type="ECO:0000256" key="7">
    <source>
        <dbReference type="ARBA" id="ARBA00023268"/>
    </source>
</evidence>
<dbReference type="Pfam" id="PF07993">
    <property type="entry name" value="NAD_binding_4"/>
    <property type="match status" value="1"/>
</dbReference>
<evidence type="ECO:0000256" key="6">
    <source>
        <dbReference type="ARBA" id="ARBA00022737"/>
    </source>
</evidence>
<comment type="similarity">
    <text evidence="8">In the C-terminal section; belongs to the NRP synthetase family.</text>
</comment>
<evidence type="ECO:0000256" key="8">
    <source>
        <dbReference type="ARBA" id="ARBA00029443"/>
    </source>
</evidence>
<dbReference type="InterPro" id="IPR023213">
    <property type="entry name" value="CAT-like_dom_sf"/>
</dbReference>
<feature type="compositionally biased region" description="Polar residues" evidence="10">
    <location>
        <begin position="2042"/>
        <end position="2056"/>
    </location>
</feature>
<dbReference type="Proteomes" id="UP000235023">
    <property type="component" value="Unassembled WGS sequence"/>
</dbReference>
<evidence type="ECO:0000256" key="3">
    <source>
        <dbReference type="ARBA" id="ARBA00022598"/>
    </source>
</evidence>
<keyword evidence="1" id="KW-0596">Phosphopantetheine</keyword>
<protein>
    <recommendedName>
        <fullName evidence="15">Carrier domain-containing protein</fullName>
    </recommendedName>
</protein>
<evidence type="ECO:0000313" key="13">
    <source>
        <dbReference type="EMBL" id="PLN79470.1"/>
    </source>
</evidence>
<dbReference type="PANTHER" id="PTHR43775">
    <property type="entry name" value="FATTY ACID SYNTHASE"/>
    <property type="match status" value="1"/>
</dbReference>
<dbReference type="SMART" id="SM00822">
    <property type="entry name" value="PKS_KR"/>
    <property type="match status" value="1"/>
</dbReference>
<sequence length="3517" mass="389800">MLARHVEYLHTHPEINLRDLAFTLQHRRSTLPFRKAIAGTAVQDVRQTLEEVLASSDSKLDTRYFHVAKPRILAVFTGQGAQWPRMGAVLVESSDFVRARVADLDASLASLPESDRPQWTIQEQLKAAGSFSRVTQAAVSQPLCTAIQVILVDLLQAAGVQIHGVIGHSSGEIGAAYAAGFISASDAIRIAYYRGLHTKLASSPNGASGAMAAVGTSWEKAEEFCRSKEMQGRIQVAAYNSSSSVTLSGDEEAIDKAVEVFTDQQKFARRLKVDMAYHSVHMNSCSVPYLDSLERWCQGGLQPTADKPVWLSSVFNETVMSTSRLSADYWVHNMIQPVLFASAVKGVLAHGGEYNAVIEIGPHAALKGPTLDNLAQAGVQIPYTGLLSRGKNDVNELSTALGFLWTHLGVGAVNFDSFDRVVNADSNHRFPVNDLPSYPFNHQYTYWAESRISRAQKKLTVAPHPLLGKPCVATTTSTEIRWKNILTPSEIPWLHGHQLQGQIIFPATGYVVMAIEAMMKIAEGAHIAQFNIMDMILERAMIFNDEHSRMESLFSVKISRTNDAHILAEFICFSTPQGDHSMTANAKGRFQITLSQSSMDDLPVGLDSKYYNLVDVDVNRFYSALRKIGYEYAEPFRGMKEIKRRLGFAQGTLIDQSTSEWEDELILHPGMLDTALQTLFAAFSYPGDQSLRALHIPVRIDSLKFNPHFHMTQARKKLTVPWETTVRNDDSTEIKADLHLFTEDAKHPFLQIEGITLKPFSPPRPENDVTLFSKFVYLSDGPDGELAAIDERLDQKELRMIKDMERLSFYYIRRLSEMSIEDRANALPHHQHLLAWADYIVGKVARGEHPCVEKNCLADTDDEIKDLTDKYSDRVDALLIESTGQNLPTVIRERDSILQHMTRDDLLGRFYKDGVGLQAANWWLANMAKQVSHRYPRMKILEIGAGTGGSTQAVLPKLGPSFSTYTYTDISSGFFEEAEEKFREFAERMVFKTFDMQRPPAEQGFEEGTYDMVLASNVLHVADPLENMMTNVRRLLKPGGFLVNLETVTNEILRNGVIMGGLPGWWIGANNGRPHGPMLDLNHWDSLLKQCQFGGIDTATPVYDQLHAVAVWTAQAIDPRLQLLRNPTTSLPPSFATDAPPLVLIGGSSLTAYMLVEKVSALLSPVFPVFTRVLSIESLHSTPIPVGATVLSLSEFDEPLMQQVTVAKIEALKTLWSRARNILWVSKGARTEQPYSYMMLGIGRVVKFEQPNINLQFLDLNTLDEKSGHLIAETLLRHQLLDDYSRQGGVDDLLWSSEPEIFVENGRMLIPRLYPDTRQNLRVNSSRRQVLEHVDPATANLKLVENGMSVQLEEASPPRTPESGSTTDARAMIRIRQSLLQFIKLEAFGSCMLFIGSKEDSSSTSVISLTQVSDSLQPVDPASFIDLPSSSPGFGQIALRSVGAFLVAQAIVSLVRQDGSILVHEADNEMKSAISQAAQAVNIETTFTTCHRQPDGAGWTWIHHALPARILRQRIPRDTSVFVSFARPDGQTSQLANAMEACLPAHCVVTNAESFFSNKLTGCPGSDSTRLGNILQTAWKSAMTESLPIGVTPLIPLSDVHKHCPTREPLQAVDWTVPSVPIRLRPMDQGILFRSDRTYLLVGLAGEVGQSICHWMAQCGAGCVVLTSRNPTVDPEFIDAVERCGTNVRVMSLDVTSRDSLNRCVTHINRNMPPIGGVANGALILDDRPFEEMTLDSMTRVLKPKVEGSKLLDELFHDTPLEFFIMFSSLTACLGNGAQSNYAAANMFMTALAFQRHRRGVAASVIDLSALMGIGNVGRSDVFDPEYFAALGATAISETDLHKIFAVAVSTGTSASVESAEVVTGLSPVYVGELAKDQYRNDIKFSHLTFERINTQDGPSTVSTLSVRALLQDAKCIDHVEGILKSSFTTRIKKLLQIPADETVDENSTLIELGVDSLIAIDVRTWFMKELDVDQPVLKILGGATVAGLIHESIEKIPATVIDISRLSTEVDANFANSVKHEDKKVEPPARESEHLALPDNISATQRATTPSSSESVDGAPSTDDTSVDSTSWRDVVQQSSTEITAPMSFGQTRFWYLHHALQDKSTFNVAISIHLSGPIQVENLSRALQSVGERHEAMRTRYLWAGEEEDVPTQGILSRPLIRLESRRIHDKSEVQKSLNQIRDHVWNMSDWESMRFLLLSLSNTEHWLIFGSHHITLDGISIQIIFGDLEKAYLGKTLSTLSESSQYRCLASQQHRDYETGRFQKSIDFHKNLISRDIQPMDLFSFAKVQQRQPQVTYGTFRADVRLQAEDTTLIKRVARQNHSTNFHLYTAVLQVLLFRLLPSADELFIGIADANRISQEFMETVGFFLNLVPIRLERSSIGSKFDTVVKAMRNKVYESLEHSALPFDVLLNELGVNRSANAPPIFQVFVDYRQGTQERASFANCKAEGEQWYHPRTGYDISLDILENPEGDTLLTLQLQESLYTIEHAETLLRAYVNLLHTFTKTPDVDVLVDSPTMWAPDDVSSALKIGTGPAIPLQWAKTVSHRVDEIIRTHSFKPALKDGRGVTLTFEEMGHRIDSIAETLFDAGLSNGSVIGVMQEHSVDWICSMLAIFRVDATYLPLDVRNSIHRVRSAVKAAQPTAVLVDNNTAETVETVKPEGAKVINVCDVASRSGTLDRSANIASPDSIAVILFTSGTTSEPKGIRIRHSNLVAQNEGFSQQLDTLEDQLPLVVLQQSAFSFDFSLEQTFVALCNGGCLLVVPSALRGDPGEITTLMKTERVTYTSGTPSEYGMWFHVAEKTLGSCSQWQYAFFGGEPFADRLVQEFRSLALPSLRIFNNYGPGETTIACTSHGQIDYRDSNLEWPLCVGFAAPNYAVYIVDEHLQPLPIGIPGEVVVGGAGVSAGYLGLDEVTRQKFLPFPFAQKNENFLSNGWSTVYRTGDRGFLRDDGALFLAGRIDGDTQVKLRGFRIELAEIETALVKNSDGVLTHAVVTLRGSPEDGFLVAHVVFAKDHGLINHREFLDQLQATLPVPDYMRPAFALPLDELPLTEHSKVNRAAIQDLAIEAPSTVGPASLDRDMTTRELQLEALWRIVLPASDLRSIGPATNFFHIGGSSLLLVRLQRLIKDQFKAAPKLNELMNAGRLGDMTSVVEANMSSQIDWDAETSVPEAWESEFSEFFETRRRAAQGGVHILLTGATGYLGRHLLPSLVKSDQVSKISCLVRRGTDVDAMKTSSEKISVLAGDLAEPNLGLNKAEFDSIADEADLILHFAANRSFWDDYEVLRSVNLLSVKEMARLALRRRIPLHFFSSGAIRIYEDRAALQLYEIIDSSVDNPLPMTPPSNGSDGYVASKWAADRFLKNVAEHLQLPVTLHRPVPVPGLAPDADLAEPETDEMLSQLVAAVKNTGVRPMMNELGGWADTVPMRATVDKICEAVFGRQDSKTLTIVDHPAERRINWKRFIEAITTDPVLNRLPTMPTLLWIGEAKRAGFSYMMPSHRLILKGDTVDMISRR</sequence>
<dbReference type="Gene3D" id="3.40.366.10">
    <property type="entry name" value="Malonyl-Coenzyme A Acyl Carrier Protein, domain 2"/>
    <property type="match status" value="1"/>
</dbReference>
<dbReference type="Gene3D" id="3.40.50.150">
    <property type="entry name" value="Vaccinia Virus protein VP39"/>
    <property type="match status" value="1"/>
</dbReference>
<dbReference type="InterPro" id="IPR001242">
    <property type="entry name" value="Condensation_dom"/>
</dbReference>
<feature type="compositionally biased region" description="Low complexity" evidence="10">
    <location>
        <begin position="2062"/>
        <end position="2075"/>
    </location>
</feature>
<dbReference type="InterPro" id="IPR020807">
    <property type="entry name" value="PKS_DH"/>
</dbReference>
<dbReference type="Pfam" id="PF08242">
    <property type="entry name" value="Methyltransf_12"/>
    <property type="match status" value="1"/>
</dbReference>
<keyword evidence="6" id="KW-0677">Repeat</keyword>
<dbReference type="SUPFAM" id="SSF47336">
    <property type="entry name" value="ACP-like"/>
    <property type="match status" value="2"/>
</dbReference>
<feature type="domain" description="Carrier" evidence="11">
    <location>
        <begin position="3082"/>
        <end position="3160"/>
    </location>
</feature>
<dbReference type="PROSITE" id="PS50075">
    <property type="entry name" value="CARRIER"/>
    <property type="match status" value="2"/>
</dbReference>
<evidence type="ECO:0000256" key="2">
    <source>
        <dbReference type="ARBA" id="ARBA00022553"/>
    </source>
</evidence>
<feature type="region of interest" description="Disordered" evidence="10">
    <location>
        <begin position="2019"/>
        <end position="2075"/>
    </location>
</feature>
<dbReference type="Pfam" id="PF14765">
    <property type="entry name" value="PS-DH"/>
    <property type="match status" value="1"/>
</dbReference>
<dbReference type="Gene3D" id="1.10.1200.10">
    <property type="entry name" value="ACP-like"/>
    <property type="match status" value="2"/>
</dbReference>
<keyword evidence="4" id="KW-0489">Methyltransferase</keyword>
<dbReference type="Pfam" id="PF00668">
    <property type="entry name" value="Condensation"/>
    <property type="match status" value="1"/>
</dbReference>
<dbReference type="Gene3D" id="3.30.559.10">
    <property type="entry name" value="Chloramphenicol acetyltransferase-like domain"/>
    <property type="match status" value="1"/>
</dbReference>
<dbReference type="InterPro" id="IPR013120">
    <property type="entry name" value="FAR_NAD-bd"/>
</dbReference>
<dbReference type="PANTHER" id="PTHR43775:SF20">
    <property type="entry name" value="HYBRID PKS-NRPS SYNTHETASE APDA"/>
    <property type="match status" value="1"/>
</dbReference>
<dbReference type="InterPro" id="IPR000873">
    <property type="entry name" value="AMP-dep_synth/lig_dom"/>
</dbReference>
<evidence type="ECO:0000313" key="14">
    <source>
        <dbReference type="Proteomes" id="UP000235023"/>
    </source>
</evidence>
<dbReference type="PROSITE" id="PS52019">
    <property type="entry name" value="PKS_MFAS_DH"/>
    <property type="match status" value="1"/>
</dbReference>
<evidence type="ECO:0000256" key="10">
    <source>
        <dbReference type="SAM" id="MobiDB-lite"/>
    </source>
</evidence>
<dbReference type="InterPro" id="IPR016035">
    <property type="entry name" value="Acyl_Trfase/lysoPLipase"/>
</dbReference>
<dbReference type="SUPFAM" id="SSF56801">
    <property type="entry name" value="Acetyl-CoA synthetase-like"/>
    <property type="match status" value="1"/>
</dbReference>
<accession>A0A2J5HQE3</accession>
<dbReference type="GO" id="GO:0004312">
    <property type="term" value="F:fatty acid synthase activity"/>
    <property type="evidence" value="ECO:0007669"/>
    <property type="project" value="TreeGrafter"/>
</dbReference>
<dbReference type="InterPro" id="IPR014043">
    <property type="entry name" value="Acyl_transferase_dom"/>
</dbReference>
<reference evidence="14" key="1">
    <citation type="submission" date="2017-12" db="EMBL/GenBank/DDBJ databases">
        <authorList>
            <consortium name="DOE Joint Genome Institute"/>
            <person name="Mondo S.J."/>
            <person name="Kjaerbolling I."/>
            <person name="Vesth T.C."/>
            <person name="Frisvad J.C."/>
            <person name="Nybo J.L."/>
            <person name="Theobald S."/>
            <person name="Kuo A."/>
            <person name="Bowyer P."/>
            <person name="Matsuda Y."/>
            <person name="Lyhne E.K."/>
            <person name="Kogle M.E."/>
            <person name="Clum A."/>
            <person name="Lipzen A."/>
            <person name="Salamov A."/>
            <person name="Ngan C.Y."/>
            <person name="Daum C."/>
            <person name="Chiniquy J."/>
            <person name="Barry K."/>
            <person name="LaButti K."/>
            <person name="Haridas S."/>
            <person name="Simmons B.A."/>
            <person name="Magnuson J.K."/>
            <person name="Mortensen U.H."/>
            <person name="Larsen T.O."/>
            <person name="Grigoriev I.V."/>
            <person name="Baker S.E."/>
            <person name="Andersen M.R."/>
            <person name="Nordberg H.P."/>
            <person name="Cantor M.N."/>
            <person name="Hua S.X."/>
        </authorList>
    </citation>
    <scope>NUCLEOTIDE SEQUENCE [LARGE SCALE GENOMIC DNA]</scope>
    <source>
        <strain evidence="14">IBT 19404</strain>
    </source>
</reference>
<dbReference type="GO" id="GO:0006633">
    <property type="term" value="P:fatty acid biosynthetic process"/>
    <property type="evidence" value="ECO:0007669"/>
    <property type="project" value="TreeGrafter"/>
</dbReference>
<dbReference type="Pfam" id="PF00698">
    <property type="entry name" value="Acyl_transf_1"/>
    <property type="match status" value="1"/>
</dbReference>
<dbReference type="Gene3D" id="3.10.129.110">
    <property type="entry name" value="Polyketide synthase dehydratase"/>
    <property type="match status" value="1"/>
</dbReference>
<evidence type="ECO:0000256" key="1">
    <source>
        <dbReference type="ARBA" id="ARBA00022450"/>
    </source>
</evidence>
<dbReference type="InterPro" id="IPR020845">
    <property type="entry name" value="AMP-binding_CS"/>
</dbReference>
<dbReference type="Pfam" id="PF08659">
    <property type="entry name" value="KR"/>
    <property type="match status" value="1"/>
</dbReference>
<dbReference type="InterPro" id="IPR057326">
    <property type="entry name" value="KR_dom"/>
</dbReference>
<dbReference type="InterPro" id="IPR013217">
    <property type="entry name" value="Methyltransf_12"/>
</dbReference>
<keyword evidence="2" id="KW-0597">Phosphoprotein</keyword>
<keyword evidence="14" id="KW-1185">Reference proteome</keyword>
<evidence type="ECO:0000256" key="4">
    <source>
        <dbReference type="ARBA" id="ARBA00022603"/>
    </source>
</evidence>
<keyword evidence="5" id="KW-0808">Transferase</keyword>
<dbReference type="Pfam" id="PF22621">
    <property type="entry name" value="CurL-like_PKS_C"/>
    <property type="match status" value="1"/>
</dbReference>
<dbReference type="SUPFAM" id="SSF51735">
    <property type="entry name" value="NAD(P)-binding Rossmann-fold domains"/>
    <property type="match status" value="2"/>
</dbReference>
<proteinExistence type="inferred from homology"/>
<dbReference type="InterPro" id="IPR036291">
    <property type="entry name" value="NAD(P)-bd_dom_sf"/>
</dbReference>
<dbReference type="SUPFAM" id="SSF52777">
    <property type="entry name" value="CoA-dependent acyltransferases"/>
    <property type="match status" value="2"/>
</dbReference>
<dbReference type="SMART" id="SM00827">
    <property type="entry name" value="PKS_AT"/>
    <property type="match status" value="1"/>
</dbReference>
<evidence type="ECO:0000259" key="11">
    <source>
        <dbReference type="PROSITE" id="PS50075"/>
    </source>
</evidence>
<dbReference type="SMART" id="SM00826">
    <property type="entry name" value="PKS_DH"/>
    <property type="match status" value="1"/>
</dbReference>
<dbReference type="InterPro" id="IPR016036">
    <property type="entry name" value="Malonyl_transacylase_ACP-bd"/>
</dbReference>
<dbReference type="InterPro" id="IPR049900">
    <property type="entry name" value="PKS_mFAS_DH"/>
</dbReference>
<feature type="domain" description="PKS/mFAS DH" evidence="12">
    <location>
        <begin position="464"/>
        <end position="766"/>
    </location>
</feature>
<dbReference type="InterPro" id="IPR036736">
    <property type="entry name" value="ACP-like_sf"/>
</dbReference>
<dbReference type="GO" id="GO:0031177">
    <property type="term" value="F:phosphopantetheine binding"/>
    <property type="evidence" value="ECO:0007669"/>
    <property type="project" value="InterPro"/>
</dbReference>
<dbReference type="InterPro" id="IPR049552">
    <property type="entry name" value="PKS_DH_N"/>
</dbReference>